<organism evidence="2 3">
    <name type="scientific">Rhizopus delemar</name>
    <dbReference type="NCBI Taxonomy" id="936053"/>
    <lineage>
        <taxon>Eukaryota</taxon>
        <taxon>Fungi</taxon>
        <taxon>Fungi incertae sedis</taxon>
        <taxon>Mucoromycota</taxon>
        <taxon>Mucoromycotina</taxon>
        <taxon>Mucoromycetes</taxon>
        <taxon>Mucorales</taxon>
        <taxon>Mucorineae</taxon>
        <taxon>Rhizopodaceae</taxon>
        <taxon>Rhizopus</taxon>
    </lineage>
</organism>
<sequence length="76" mass="8225">MQRAGTGPVATVPQQQHRHAGQACKSERRRHCITGGHVIHGQQRKDPGPAPQLAPRHAARSSAIHVQPVPHARQGQ</sequence>
<dbReference type="EMBL" id="JAANIU010023992">
    <property type="protein sequence ID" value="KAG1522027.1"/>
    <property type="molecule type" value="Genomic_DNA"/>
</dbReference>
<gene>
    <name evidence="2" type="ORF">G6F50_018707</name>
</gene>
<comment type="caution">
    <text evidence="2">The sequence shown here is derived from an EMBL/GenBank/DDBJ whole genome shotgun (WGS) entry which is preliminary data.</text>
</comment>
<protein>
    <submittedName>
        <fullName evidence="2">Uncharacterized protein</fullName>
    </submittedName>
</protein>
<reference evidence="2 3" key="1">
    <citation type="journal article" date="2020" name="Microb. Genom.">
        <title>Genetic diversity of clinical and environmental Mucorales isolates obtained from an investigation of mucormycosis cases among solid organ transplant recipients.</title>
        <authorList>
            <person name="Nguyen M.H."/>
            <person name="Kaul D."/>
            <person name="Muto C."/>
            <person name="Cheng S.J."/>
            <person name="Richter R.A."/>
            <person name="Bruno V.M."/>
            <person name="Liu G."/>
            <person name="Beyhan S."/>
            <person name="Sundermann A.J."/>
            <person name="Mounaud S."/>
            <person name="Pasculle A.W."/>
            <person name="Nierman W.C."/>
            <person name="Driscoll E."/>
            <person name="Cumbie R."/>
            <person name="Clancy C.J."/>
            <person name="Dupont C.L."/>
        </authorList>
    </citation>
    <scope>NUCLEOTIDE SEQUENCE [LARGE SCALE GENOMIC DNA]</scope>
    <source>
        <strain evidence="2 3">GL24</strain>
    </source>
</reference>
<accession>A0A9P7BYU9</accession>
<dbReference type="Proteomes" id="UP000740926">
    <property type="component" value="Unassembled WGS sequence"/>
</dbReference>
<keyword evidence="3" id="KW-1185">Reference proteome</keyword>
<proteinExistence type="predicted"/>
<dbReference type="AlphaFoldDB" id="A0A9P7BYU9"/>
<evidence type="ECO:0000313" key="2">
    <source>
        <dbReference type="EMBL" id="KAG1522027.1"/>
    </source>
</evidence>
<evidence type="ECO:0000256" key="1">
    <source>
        <dbReference type="SAM" id="MobiDB-lite"/>
    </source>
</evidence>
<evidence type="ECO:0000313" key="3">
    <source>
        <dbReference type="Proteomes" id="UP000740926"/>
    </source>
</evidence>
<name>A0A9P7BYU9_9FUNG</name>
<feature type="region of interest" description="Disordered" evidence="1">
    <location>
        <begin position="1"/>
        <end position="76"/>
    </location>
</feature>